<dbReference type="AlphaFoldDB" id="A0AAV9ZUN1"/>
<proteinExistence type="predicted"/>
<dbReference type="EMBL" id="JAWWNJ010000112">
    <property type="protein sequence ID" value="KAK6992241.1"/>
    <property type="molecule type" value="Genomic_DNA"/>
</dbReference>
<gene>
    <name evidence="1" type="ORF">R3P38DRAFT_2803055</name>
</gene>
<reference evidence="1 2" key="1">
    <citation type="journal article" date="2024" name="J Genomics">
        <title>Draft genome sequencing and assembly of Favolaschia claudopus CIRM-BRFM 2984 isolated from oak limbs.</title>
        <authorList>
            <person name="Navarro D."/>
            <person name="Drula E."/>
            <person name="Chaduli D."/>
            <person name="Cazenave R."/>
            <person name="Ahrendt S."/>
            <person name="Wang J."/>
            <person name="Lipzen A."/>
            <person name="Daum C."/>
            <person name="Barry K."/>
            <person name="Grigoriev I.V."/>
            <person name="Favel A."/>
            <person name="Rosso M.N."/>
            <person name="Martin F."/>
        </authorList>
    </citation>
    <scope>NUCLEOTIDE SEQUENCE [LARGE SCALE GENOMIC DNA]</scope>
    <source>
        <strain evidence="1 2">CIRM-BRFM 2984</strain>
    </source>
</reference>
<comment type="caution">
    <text evidence="1">The sequence shown here is derived from an EMBL/GenBank/DDBJ whole genome shotgun (WGS) entry which is preliminary data.</text>
</comment>
<sequence length="248" mass="27709">MRLLTNALDSLNHQGLWQSSTCPRLRRLDGQSLLKPSCGRRKNWISNSVRQLLWPAPCDAAAHQRAGLLESLRYLKDSGKAALARDCVVWTANRSSSRLAVDARTGSPTQYLKDSGKAALARDCVVWTANRSSSRLAVDVRTGSPTQYDNCCGPLLAMRLLRKVLDHLNHQVRFRCLYRIHLLILRCRYLKDSGKAALPRDCVVWTANRSSSRLAVDVRTGSPTQYDNCCGPLLAMRLLINALDSLNH</sequence>
<keyword evidence="2" id="KW-1185">Reference proteome</keyword>
<organism evidence="1 2">
    <name type="scientific">Favolaschia claudopus</name>
    <dbReference type="NCBI Taxonomy" id="2862362"/>
    <lineage>
        <taxon>Eukaryota</taxon>
        <taxon>Fungi</taxon>
        <taxon>Dikarya</taxon>
        <taxon>Basidiomycota</taxon>
        <taxon>Agaricomycotina</taxon>
        <taxon>Agaricomycetes</taxon>
        <taxon>Agaricomycetidae</taxon>
        <taxon>Agaricales</taxon>
        <taxon>Marasmiineae</taxon>
        <taxon>Mycenaceae</taxon>
        <taxon>Favolaschia</taxon>
    </lineage>
</organism>
<evidence type="ECO:0000313" key="2">
    <source>
        <dbReference type="Proteomes" id="UP001362999"/>
    </source>
</evidence>
<accession>A0AAV9ZUN1</accession>
<name>A0AAV9ZUN1_9AGAR</name>
<protein>
    <submittedName>
        <fullName evidence="1">Uncharacterized protein</fullName>
    </submittedName>
</protein>
<evidence type="ECO:0000313" key="1">
    <source>
        <dbReference type="EMBL" id="KAK6992241.1"/>
    </source>
</evidence>
<dbReference type="Proteomes" id="UP001362999">
    <property type="component" value="Unassembled WGS sequence"/>
</dbReference>